<gene>
    <name evidence="1" type="ORF">VNO77_07865</name>
</gene>
<name>A0AAN9M7Z5_CANGL</name>
<keyword evidence="2" id="KW-1185">Reference proteome</keyword>
<evidence type="ECO:0000313" key="1">
    <source>
        <dbReference type="EMBL" id="KAK7349945.1"/>
    </source>
</evidence>
<evidence type="ECO:0000313" key="2">
    <source>
        <dbReference type="Proteomes" id="UP001367508"/>
    </source>
</evidence>
<reference evidence="1 2" key="1">
    <citation type="submission" date="2024-01" db="EMBL/GenBank/DDBJ databases">
        <title>The genomes of 5 underutilized Papilionoideae crops provide insights into root nodulation and disease resistanc.</title>
        <authorList>
            <person name="Jiang F."/>
        </authorList>
    </citation>
    <scope>NUCLEOTIDE SEQUENCE [LARGE SCALE GENOMIC DNA]</scope>
    <source>
        <strain evidence="1">LVBAO_FW01</strain>
        <tissue evidence="1">Leaves</tissue>
    </source>
</reference>
<proteinExistence type="predicted"/>
<protein>
    <submittedName>
        <fullName evidence="1">Uncharacterized protein</fullName>
    </submittedName>
</protein>
<dbReference type="Proteomes" id="UP001367508">
    <property type="component" value="Unassembled WGS sequence"/>
</dbReference>
<dbReference type="EMBL" id="JAYMYQ010000002">
    <property type="protein sequence ID" value="KAK7349945.1"/>
    <property type="molecule type" value="Genomic_DNA"/>
</dbReference>
<sequence>MLGSGEEHTDPFWNLVQETLISSGEEDNGAFWESCGEEDDGTFWKRVVYEAIMSSGEEENGLNDKEREKFLDKKLLTNIIKHKTPYTNDHGSCTWSCESSTIHDRFSLEPNIRDQSP</sequence>
<dbReference type="AlphaFoldDB" id="A0AAN9M7Z5"/>
<organism evidence="1 2">
    <name type="scientific">Canavalia gladiata</name>
    <name type="common">Sword bean</name>
    <name type="synonym">Dolichos gladiatus</name>
    <dbReference type="NCBI Taxonomy" id="3824"/>
    <lineage>
        <taxon>Eukaryota</taxon>
        <taxon>Viridiplantae</taxon>
        <taxon>Streptophyta</taxon>
        <taxon>Embryophyta</taxon>
        <taxon>Tracheophyta</taxon>
        <taxon>Spermatophyta</taxon>
        <taxon>Magnoliopsida</taxon>
        <taxon>eudicotyledons</taxon>
        <taxon>Gunneridae</taxon>
        <taxon>Pentapetalae</taxon>
        <taxon>rosids</taxon>
        <taxon>fabids</taxon>
        <taxon>Fabales</taxon>
        <taxon>Fabaceae</taxon>
        <taxon>Papilionoideae</taxon>
        <taxon>50 kb inversion clade</taxon>
        <taxon>NPAAA clade</taxon>
        <taxon>indigoferoid/millettioid clade</taxon>
        <taxon>Phaseoleae</taxon>
        <taxon>Canavalia</taxon>
    </lineage>
</organism>
<comment type="caution">
    <text evidence="1">The sequence shown here is derived from an EMBL/GenBank/DDBJ whole genome shotgun (WGS) entry which is preliminary data.</text>
</comment>
<accession>A0AAN9M7Z5</accession>